<sequence length="355" mass="40841">MSNLWRGVIRVWDKMDEATVWNMGDGRTTKFWTDRWVTDGDPLVTHAADLPSEVLDMTVSEFVLNGEWNRAFIDYYLPNEFALQVYLHPVPAAHERDIRCWRFSSDGRFNFKTAYEFTAEDAGAPNHRHPKWRAIWRAPVMQRTRTFLWLATHQRLLTNVERRRRHLTTDNSCKTCGGGPETTLHVLRDCPFARGVWAGLLEDEPDRDFYGKSLEEWMFHYYTGRGRVVDATLFAGTCWLLWKNRNNFCFQGELQSFAQIQFHSAQLRQSIIRALEKETIVGGAGRLHTPTPICWQHPEPGWTCLNTDGSVNHSPSSTAAGGVVRGDDGRFIIAFTMNLERGGGGFDHQCRVSWN</sequence>
<protein>
    <recommendedName>
        <fullName evidence="1">Reverse transcriptase zinc-binding domain-containing protein</fullName>
    </recommendedName>
</protein>
<dbReference type="Pfam" id="PF13966">
    <property type="entry name" value="zf-RVT"/>
    <property type="match status" value="1"/>
</dbReference>
<dbReference type="PANTHER" id="PTHR36617">
    <property type="entry name" value="PROTEIN, PUTATIVE-RELATED"/>
    <property type="match status" value="1"/>
</dbReference>
<keyword evidence="3" id="KW-1185">Reference proteome</keyword>
<accession>A0AAV2FH38</accession>
<evidence type="ECO:0000259" key="1">
    <source>
        <dbReference type="Pfam" id="PF13966"/>
    </source>
</evidence>
<evidence type="ECO:0000313" key="3">
    <source>
        <dbReference type="Proteomes" id="UP001497516"/>
    </source>
</evidence>
<proteinExistence type="predicted"/>
<organism evidence="2 3">
    <name type="scientific">Linum trigynum</name>
    <dbReference type="NCBI Taxonomy" id="586398"/>
    <lineage>
        <taxon>Eukaryota</taxon>
        <taxon>Viridiplantae</taxon>
        <taxon>Streptophyta</taxon>
        <taxon>Embryophyta</taxon>
        <taxon>Tracheophyta</taxon>
        <taxon>Spermatophyta</taxon>
        <taxon>Magnoliopsida</taxon>
        <taxon>eudicotyledons</taxon>
        <taxon>Gunneridae</taxon>
        <taxon>Pentapetalae</taxon>
        <taxon>rosids</taxon>
        <taxon>fabids</taxon>
        <taxon>Malpighiales</taxon>
        <taxon>Linaceae</taxon>
        <taxon>Linum</taxon>
    </lineage>
</organism>
<name>A0AAV2FH38_9ROSI</name>
<dbReference type="AlphaFoldDB" id="A0AAV2FH38"/>
<dbReference type="PANTHER" id="PTHR36617:SF15">
    <property type="entry name" value="REVERSE TRANSCRIPTASE ZINC-BINDING DOMAIN-CONTAINING PROTEIN"/>
    <property type="match status" value="1"/>
</dbReference>
<feature type="domain" description="Reverse transcriptase zinc-binding" evidence="1">
    <location>
        <begin position="109"/>
        <end position="197"/>
    </location>
</feature>
<gene>
    <name evidence="2" type="ORF">LTRI10_LOCUS37611</name>
</gene>
<dbReference type="EMBL" id="OZ034819">
    <property type="protein sequence ID" value="CAL1397302.1"/>
    <property type="molecule type" value="Genomic_DNA"/>
</dbReference>
<dbReference type="Proteomes" id="UP001497516">
    <property type="component" value="Chromosome 6"/>
</dbReference>
<dbReference type="InterPro" id="IPR026960">
    <property type="entry name" value="RVT-Znf"/>
</dbReference>
<reference evidence="2 3" key="1">
    <citation type="submission" date="2024-04" db="EMBL/GenBank/DDBJ databases">
        <authorList>
            <person name="Fracassetti M."/>
        </authorList>
    </citation>
    <scope>NUCLEOTIDE SEQUENCE [LARGE SCALE GENOMIC DNA]</scope>
</reference>
<evidence type="ECO:0000313" key="2">
    <source>
        <dbReference type="EMBL" id="CAL1397302.1"/>
    </source>
</evidence>